<dbReference type="SUPFAM" id="SSF46894">
    <property type="entry name" value="C-terminal effector domain of the bipartite response regulators"/>
    <property type="match status" value="1"/>
</dbReference>
<keyword evidence="2" id="KW-0238">DNA-binding</keyword>
<dbReference type="HOGENOM" id="CLU_072786_7_0_6"/>
<keyword evidence="6" id="KW-1185">Reference proteome</keyword>
<evidence type="ECO:0000256" key="3">
    <source>
        <dbReference type="ARBA" id="ARBA00023163"/>
    </source>
</evidence>
<evidence type="ECO:0000256" key="1">
    <source>
        <dbReference type="ARBA" id="ARBA00023015"/>
    </source>
</evidence>
<keyword evidence="3" id="KW-0804">Transcription</keyword>
<dbReference type="SMART" id="SM00421">
    <property type="entry name" value="HTH_LUXR"/>
    <property type="match status" value="1"/>
</dbReference>
<dbReference type="Gene3D" id="1.10.10.10">
    <property type="entry name" value="Winged helix-like DNA-binding domain superfamily/Winged helix DNA-binding domain"/>
    <property type="match status" value="1"/>
</dbReference>
<dbReference type="Pfam" id="PF00196">
    <property type="entry name" value="GerE"/>
    <property type="match status" value="1"/>
</dbReference>
<evidence type="ECO:0000256" key="2">
    <source>
        <dbReference type="ARBA" id="ARBA00023125"/>
    </source>
</evidence>
<dbReference type="Proteomes" id="UP000009102">
    <property type="component" value="Chromosome"/>
</dbReference>
<dbReference type="InterPro" id="IPR036388">
    <property type="entry name" value="WH-like_DNA-bd_sf"/>
</dbReference>
<dbReference type="AlphaFoldDB" id="D0KZC8"/>
<evidence type="ECO:0000313" key="5">
    <source>
        <dbReference type="EMBL" id="ACX95801.1"/>
    </source>
</evidence>
<dbReference type="PRINTS" id="PR00038">
    <property type="entry name" value="HTHLUXR"/>
</dbReference>
<dbReference type="eggNOG" id="COG2197">
    <property type="taxonomic scope" value="Bacteria"/>
</dbReference>
<dbReference type="PANTHER" id="PTHR44688">
    <property type="entry name" value="DNA-BINDING TRANSCRIPTIONAL ACTIVATOR DEVR_DOSR"/>
    <property type="match status" value="1"/>
</dbReference>
<dbReference type="Gene3D" id="3.30.450.80">
    <property type="entry name" value="Transcription factor LuxR-like, autoinducer-binding domain"/>
    <property type="match status" value="1"/>
</dbReference>
<dbReference type="GO" id="GO:0006355">
    <property type="term" value="P:regulation of DNA-templated transcription"/>
    <property type="evidence" value="ECO:0007669"/>
    <property type="project" value="InterPro"/>
</dbReference>
<accession>D0KZC8</accession>
<keyword evidence="1" id="KW-0805">Transcription regulation</keyword>
<dbReference type="InterPro" id="IPR016032">
    <property type="entry name" value="Sig_transdc_resp-reg_C-effctor"/>
</dbReference>
<protein>
    <submittedName>
        <fullName evidence="5">Transcriptional regulator, LuxR family</fullName>
    </submittedName>
</protein>
<evidence type="ECO:0000313" key="6">
    <source>
        <dbReference type="Proteomes" id="UP000009102"/>
    </source>
</evidence>
<dbReference type="OrthoDB" id="9774661at2"/>
<evidence type="ECO:0000259" key="4">
    <source>
        <dbReference type="PROSITE" id="PS50043"/>
    </source>
</evidence>
<dbReference type="GO" id="GO:0003677">
    <property type="term" value="F:DNA binding"/>
    <property type="evidence" value="ECO:0007669"/>
    <property type="project" value="UniProtKB-KW"/>
</dbReference>
<dbReference type="KEGG" id="hna:Hneap_0963"/>
<dbReference type="STRING" id="555778.Hneap_0963"/>
<gene>
    <name evidence="5" type="ordered locus">Hneap_0963</name>
</gene>
<dbReference type="InterPro" id="IPR005143">
    <property type="entry name" value="TF_LuxR_autoind-bd_dom"/>
</dbReference>
<proteinExistence type="predicted"/>
<dbReference type="PROSITE" id="PS50043">
    <property type="entry name" value="HTH_LUXR_2"/>
    <property type="match status" value="1"/>
</dbReference>
<organism evidence="5 6">
    <name type="scientific">Halothiobacillus neapolitanus (strain ATCC 23641 / DSM 15147 / CIP 104769 / NCIMB 8539 / c2)</name>
    <name type="common">Thiobacillus neapolitanus</name>
    <dbReference type="NCBI Taxonomy" id="555778"/>
    <lineage>
        <taxon>Bacteria</taxon>
        <taxon>Pseudomonadati</taxon>
        <taxon>Pseudomonadota</taxon>
        <taxon>Gammaproteobacteria</taxon>
        <taxon>Chromatiales</taxon>
        <taxon>Halothiobacillaceae</taxon>
        <taxon>Halothiobacillus</taxon>
    </lineage>
</organism>
<reference evidence="5 6" key="1">
    <citation type="submission" date="2009-10" db="EMBL/GenBank/DDBJ databases">
        <title>Complete sequence of Halothiobacillus neapolitanus c2.</title>
        <authorList>
            <consortium name="US DOE Joint Genome Institute"/>
            <person name="Lucas S."/>
            <person name="Copeland A."/>
            <person name="Lapidus A."/>
            <person name="Glavina del Rio T."/>
            <person name="Tice H."/>
            <person name="Bruce D."/>
            <person name="Goodwin L."/>
            <person name="Pitluck S."/>
            <person name="Davenport K."/>
            <person name="Brettin T."/>
            <person name="Detter J.C."/>
            <person name="Han C."/>
            <person name="Tapia R."/>
            <person name="Larimer F."/>
            <person name="Land M."/>
            <person name="Hauser L."/>
            <person name="Kyrpides N."/>
            <person name="Mikhailova N."/>
            <person name="Kerfeld C."/>
            <person name="Cannon G."/>
            <person name="Heinhort S."/>
        </authorList>
    </citation>
    <scope>NUCLEOTIDE SEQUENCE [LARGE SCALE GENOMIC DNA]</scope>
    <source>
        <strain evidence="6">ATCC 23641 / c2</strain>
    </source>
</reference>
<sequence length="237" mass="27179">MELWQGDLVSQIQSAENEESAFKKIEDEALALGFENAAYGLRLNLNITNQKVVMMNNYSQNWKRRYTDENYISIDPVVKHGNKSLMPVVWSSNKITENKNFWEDAYSHNLKYGWSQASADQVGRRGLLTLTRGHEPISELELKELQYRLTWLTQISHHCMSEIITTKKMPETMITLTMREKDVLRWTAAGKTSGETSTIMNITERTVNFHIANSMQKLNCINKTSATVRAAMLGLLD</sequence>
<dbReference type="Pfam" id="PF03472">
    <property type="entry name" value="Autoind_bind"/>
    <property type="match status" value="1"/>
</dbReference>
<dbReference type="PANTHER" id="PTHR44688:SF16">
    <property type="entry name" value="DNA-BINDING TRANSCRIPTIONAL ACTIVATOR DEVR_DOSR"/>
    <property type="match status" value="1"/>
</dbReference>
<dbReference type="EMBL" id="CP001801">
    <property type="protein sequence ID" value="ACX95801.1"/>
    <property type="molecule type" value="Genomic_DNA"/>
</dbReference>
<dbReference type="InterPro" id="IPR036693">
    <property type="entry name" value="TF_LuxR_autoind-bd_dom_sf"/>
</dbReference>
<name>D0KZC8_HALNC</name>
<dbReference type="InterPro" id="IPR000792">
    <property type="entry name" value="Tscrpt_reg_LuxR_C"/>
</dbReference>
<dbReference type="SUPFAM" id="SSF75516">
    <property type="entry name" value="Pheromone-binding domain of LuxR-like quorum-sensing transcription factors"/>
    <property type="match status" value="1"/>
</dbReference>
<dbReference type="CDD" id="cd06170">
    <property type="entry name" value="LuxR_C_like"/>
    <property type="match status" value="1"/>
</dbReference>
<feature type="domain" description="HTH luxR-type" evidence="4">
    <location>
        <begin position="169"/>
        <end position="234"/>
    </location>
</feature>
<dbReference type="RefSeq" id="WP_012823837.1">
    <property type="nucleotide sequence ID" value="NC_013422.1"/>
</dbReference>